<dbReference type="GO" id="GO:0009103">
    <property type="term" value="P:lipopolysaccharide biosynthetic process"/>
    <property type="evidence" value="ECO:0007669"/>
    <property type="project" value="UniProtKB-ARBA"/>
</dbReference>
<dbReference type="Pfam" id="PF13231">
    <property type="entry name" value="PMT_2"/>
    <property type="match status" value="1"/>
</dbReference>
<reference evidence="10 11" key="1">
    <citation type="submission" date="2021-05" db="EMBL/GenBank/DDBJ databases">
        <title>The draft genome of Geobacter pelophilus DSM 12255.</title>
        <authorList>
            <person name="Xu Z."/>
            <person name="Masuda Y."/>
            <person name="Itoh H."/>
            <person name="Senoo K."/>
        </authorList>
    </citation>
    <scope>NUCLEOTIDE SEQUENCE [LARGE SCALE GENOMIC DNA]</scope>
    <source>
        <strain evidence="10 11">DSM 12255</strain>
    </source>
</reference>
<keyword evidence="2" id="KW-1003">Cell membrane</keyword>
<keyword evidence="5 8" id="KW-0812">Transmembrane</keyword>
<keyword evidence="11" id="KW-1185">Reference proteome</keyword>
<feature type="transmembrane region" description="Helical" evidence="8">
    <location>
        <begin position="202"/>
        <end position="234"/>
    </location>
</feature>
<dbReference type="InterPro" id="IPR050297">
    <property type="entry name" value="LipidA_mod_glycosyltrf_83"/>
</dbReference>
<dbReference type="GO" id="GO:0016763">
    <property type="term" value="F:pentosyltransferase activity"/>
    <property type="evidence" value="ECO:0007669"/>
    <property type="project" value="TreeGrafter"/>
</dbReference>
<gene>
    <name evidence="10" type="ORF">KI809_19755</name>
</gene>
<feature type="transmembrane region" description="Helical" evidence="8">
    <location>
        <begin position="403"/>
        <end position="422"/>
    </location>
</feature>
<dbReference type="RefSeq" id="WP_214173322.1">
    <property type="nucleotide sequence ID" value="NZ_JAHCVJ010000013.1"/>
</dbReference>
<keyword evidence="3 10" id="KW-0328">Glycosyltransferase</keyword>
<accession>A0AAW4LHC2</accession>
<evidence type="ECO:0000256" key="7">
    <source>
        <dbReference type="ARBA" id="ARBA00023136"/>
    </source>
</evidence>
<feature type="transmembrane region" description="Helical" evidence="8">
    <location>
        <begin position="255"/>
        <end position="272"/>
    </location>
</feature>
<evidence type="ECO:0000256" key="5">
    <source>
        <dbReference type="ARBA" id="ARBA00022692"/>
    </source>
</evidence>
<feature type="transmembrane region" description="Helical" evidence="8">
    <location>
        <begin position="171"/>
        <end position="190"/>
    </location>
</feature>
<feature type="transmembrane region" description="Helical" evidence="8">
    <location>
        <begin position="377"/>
        <end position="397"/>
    </location>
</feature>
<dbReference type="PANTHER" id="PTHR33908:SF11">
    <property type="entry name" value="MEMBRANE PROTEIN"/>
    <property type="match status" value="1"/>
</dbReference>
<feature type="transmembrane region" description="Helical" evidence="8">
    <location>
        <begin position="20"/>
        <end position="37"/>
    </location>
</feature>
<dbReference type="GO" id="GO:0005886">
    <property type="term" value="C:plasma membrane"/>
    <property type="evidence" value="ECO:0007669"/>
    <property type="project" value="UniProtKB-SubCell"/>
</dbReference>
<evidence type="ECO:0000256" key="1">
    <source>
        <dbReference type="ARBA" id="ARBA00004651"/>
    </source>
</evidence>
<dbReference type="PANTHER" id="PTHR33908">
    <property type="entry name" value="MANNOSYLTRANSFERASE YKCB-RELATED"/>
    <property type="match status" value="1"/>
</dbReference>
<organism evidence="10 11">
    <name type="scientific">Geoanaerobacter pelophilus</name>
    <dbReference type="NCBI Taxonomy" id="60036"/>
    <lineage>
        <taxon>Bacteria</taxon>
        <taxon>Pseudomonadati</taxon>
        <taxon>Thermodesulfobacteriota</taxon>
        <taxon>Desulfuromonadia</taxon>
        <taxon>Geobacterales</taxon>
        <taxon>Geobacteraceae</taxon>
        <taxon>Geoanaerobacter</taxon>
    </lineage>
</organism>
<sequence length="572" mass="63892">MTDMPATDSRAAGKSRLPDLLFAALLAVFVMLSLNSSRQESVTIDEFRHLATGVHYWQSGDYSFDSATPPLWKMAMALPAYLAGAKTVQFHQFPESAAGWEPWFVATDFMRDNASAYNGYLQSARLVNILAASLCLVVLYRRLRKRFGPGAALFGSSFLALSPTFLAHSHYATTDIIATLTLMTLVFLLIDYLENPGLGRLVWASLLFAISLLCKFSALLLLPLLLLLPMLAALKQTEGAQRRWPDIMLHLSKSLLLVMMTLLLTVNVFYGFQGTGTTLSQLHLESKSLSKLGQSVAGVLPVPFPKAFVEGFDKQKADSDFSEFPAYFLGNWSIEGFRSYYLGAFCMKESVPFLLLVAAALVVIVLQKRRLFSRHELLLLLYVPLILFLVLSCFNRLNVGVRYLLPIYPFLCIFIAGLFQAGRGYGARLALLLLFMLHSVSVLRITPHYTSYFNELFGGAAHGYRYLIDSNTDWGQDLPSLKKYMSKNGIEKIQLAYFGHGLPEVYGINYESLSMPAKPGYTAISVSLLQGHPYLLTYLDPPRIAEADQFRAMRNLQPVGRAGYSIMIYRID</sequence>
<evidence type="ECO:0000256" key="4">
    <source>
        <dbReference type="ARBA" id="ARBA00022679"/>
    </source>
</evidence>
<dbReference type="InterPro" id="IPR038731">
    <property type="entry name" value="RgtA/B/C-like"/>
</dbReference>
<feature type="domain" description="Glycosyltransferase RgtA/B/C/D-like" evidence="9">
    <location>
        <begin position="122"/>
        <end position="251"/>
    </location>
</feature>
<dbReference type="EC" id="2.4.-.-" evidence="10"/>
<evidence type="ECO:0000256" key="6">
    <source>
        <dbReference type="ARBA" id="ARBA00022989"/>
    </source>
</evidence>
<dbReference type="EMBL" id="JAHCVJ010000013">
    <property type="protein sequence ID" value="MBT0666551.1"/>
    <property type="molecule type" value="Genomic_DNA"/>
</dbReference>
<protein>
    <submittedName>
        <fullName evidence="10">Glycosyltransferase family 39 protein</fullName>
        <ecNumber evidence="10">2.4.-.-</ecNumber>
    </submittedName>
</protein>
<evidence type="ECO:0000313" key="10">
    <source>
        <dbReference type="EMBL" id="MBT0666551.1"/>
    </source>
</evidence>
<feature type="transmembrane region" description="Helical" evidence="8">
    <location>
        <begin position="120"/>
        <end position="140"/>
    </location>
</feature>
<evidence type="ECO:0000313" key="11">
    <source>
        <dbReference type="Proteomes" id="UP000811899"/>
    </source>
</evidence>
<evidence type="ECO:0000256" key="3">
    <source>
        <dbReference type="ARBA" id="ARBA00022676"/>
    </source>
</evidence>
<evidence type="ECO:0000259" key="9">
    <source>
        <dbReference type="Pfam" id="PF13231"/>
    </source>
</evidence>
<evidence type="ECO:0000256" key="8">
    <source>
        <dbReference type="SAM" id="Phobius"/>
    </source>
</evidence>
<feature type="transmembrane region" description="Helical" evidence="8">
    <location>
        <begin position="340"/>
        <end position="365"/>
    </location>
</feature>
<keyword evidence="6 8" id="KW-1133">Transmembrane helix</keyword>
<dbReference type="AlphaFoldDB" id="A0AAW4LHC2"/>
<comment type="subcellular location">
    <subcellularLocation>
        <location evidence="1">Cell membrane</location>
        <topology evidence="1">Multi-pass membrane protein</topology>
    </subcellularLocation>
</comment>
<name>A0AAW4LHC2_9BACT</name>
<dbReference type="Proteomes" id="UP000811899">
    <property type="component" value="Unassembled WGS sequence"/>
</dbReference>
<proteinExistence type="predicted"/>
<keyword evidence="4 10" id="KW-0808">Transferase</keyword>
<keyword evidence="7 8" id="KW-0472">Membrane</keyword>
<evidence type="ECO:0000256" key="2">
    <source>
        <dbReference type="ARBA" id="ARBA00022475"/>
    </source>
</evidence>
<comment type="caution">
    <text evidence="10">The sequence shown here is derived from an EMBL/GenBank/DDBJ whole genome shotgun (WGS) entry which is preliminary data.</text>
</comment>